<gene>
    <name evidence="1" type="ORF">DI526_03785</name>
</gene>
<name>A0A2W5VAL1_9CAUL</name>
<dbReference type="EMBL" id="QFQZ01000007">
    <property type="protein sequence ID" value="PZR36302.1"/>
    <property type="molecule type" value="Genomic_DNA"/>
</dbReference>
<comment type="caution">
    <text evidence="1">The sequence shown here is derived from an EMBL/GenBank/DDBJ whole genome shotgun (WGS) entry which is preliminary data.</text>
</comment>
<evidence type="ECO:0000313" key="2">
    <source>
        <dbReference type="Proteomes" id="UP000249393"/>
    </source>
</evidence>
<evidence type="ECO:0000313" key="1">
    <source>
        <dbReference type="EMBL" id="PZR36302.1"/>
    </source>
</evidence>
<sequence>MPKTSRLVLPILPDKVDLVRTTLMECGISKWQESEISPKRTDFLMKVTPDEERQIVARLMHDLIEVFALRGVIL</sequence>
<reference evidence="1 2" key="1">
    <citation type="submission" date="2017-08" db="EMBL/GenBank/DDBJ databases">
        <title>Infants hospitalized years apart are colonized by the same room-sourced microbial strains.</title>
        <authorList>
            <person name="Brooks B."/>
            <person name="Olm M.R."/>
            <person name="Firek B.A."/>
            <person name="Baker R."/>
            <person name="Thomas B.C."/>
            <person name="Morowitz M.J."/>
            <person name="Banfield J.F."/>
        </authorList>
    </citation>
    <scope>NUCLEOTIDE SEQUENCE [LARGE SCALE GENOMIC DNA]</scope>
    <source>
        <strain evidence="1">S2_003_000_R2_4</strain>
    </source>
</reference>
<dbReference type="Proteomes" id="UP000249393">
    <property type="component" value="Unassembled WGS sequence"/>
</dbReference>
<protein>
    <submittedName>
        <fullName evidence="1">Uncharacterized protein</fullName>
    </submittedName>
</protein>
<dbReference type="AlphaFoldDB" id="A0A2W5VAL1"/>
<proteinExistence type="predicted"/>
<accession>A0A2W5VAL1</accession>
<organism evidence="1 2">
    <name type="scientific">Caulobacter segnis</name>
    <dbReference type="NCBI Taxonomy" id="88688"/>
    <lineage>
        <taxon>Bacteria</taxon>
        <taxon>Pseudomonadati</taxon>
        <taxon>Pseudomonadota</taxon>
        <taxon>Alphaproteobacteria</taxon>
        <taxon>Caulobacterales</taxon>
        <taxon>Caulobacteraceae</taxon>
        <taxon>Caulobacter</taxon>
    </lineage>
</organism>